<evidence type="ECO:0000313" key="3">
    <source>
        <dbReference type="EMBL" id="EFJ32820.1"/>
    </source>
</evidence>
<name>D8R5C5_SELML</name>
<dbReference type="EMBL" id="GL377572">
    <property type="protein sequence ID" value="EFJ32820.1"/>
    <property type="molecule type" value="Genomic_DNA"/>
</dbReference>
<feature type="non-terminal residue" evidence="3">
    <location>
        <position position="138"/>
    </location>
</feature>
<evidence type="ECO:0000256" key="2">
    <source>
        <dbReference type="PROSITE-ProRule" id="PRU00708"/>
    </source>
</evidence>
<accession>D8R5C5</accession>
<dbReference type="AlphaFoldDB" id="D8R5C5"/>
<evidence type="ECO:0000256" key="1">
    <source>
        <dbReference type="ARBA" id="ARBA00022737"/>
    </source>
</evidence>
<dbReference type="eggNOG" id="KOG4197">
    <property type="taxonomic scope" value="Eukaryota"/>
</dbReference>
<feature type="repeat" description="PPR" evidence="2">
    <location>
        <begin position="1"/>
        <end position="35"/>
    </location>
</feature>
<dbReference type="InterPro" id="IPR046960">
    <property type="entry name" value="PPR_At4g14850-like_plant"/>
</dbReference>
<dbReference type="InterPro" id="IPR011990">
    <property type="entry name" value="TPR-like_helical_dom_sf"/>
</dbReference>
<dbReference type="HOGENOM" id="CLU_002706_0_0_1"/>
<dbReference type="GO" id="GO:0009451">
    <property type="term" value="P:RNA modification"/>
    <property type="evidence" value="ECO:0007669"/>
    <property type="project" value="InterPro"/>
</dbReference>
<protein>
    <recommendedName>
        <fullName evidence="5">Pentacotripeptide-repeat region of PRORP domain-containing protein</fullName>
    </recommendedName>
</protein>
<reference evidence="3 4" key="1">
    <citation type="journal article" date="2011" name="Science">
        <title>The Selaginella genome identifies genetic changes associated with the evolution of vascular plants.</title>
        <authorList>
            <person name="Banks J.A."/>
            <person name="Nishiyama T."/>
            <person name="Hasebe M."/>
            <person name="Bowman J.L."/>
            <person name="Gribskov M."/>
            <person name="dePamphilis C."/>
            <person name="Albert V.A."/>
            <person name="Aono N."/>
            <person name="Aoyama T."/>
            <person name="Ambrose B.A."/>
            <person name="Ashton N.W."/>
            <person name="Axtell M.J."/>
            <person name="Barker E."/>
            <person name="Barker M.S."/>
            <person name="Bennetzen J.L."/>
            <person name="Bonawitz N.D."/>
            <person name="Chapple C."/>
            <person name="Cheng C."/>
            <person name="Correa L.G."/>
            <person name="Dacre M."/>
            <person name="DeBarry J."/>
            <person name="Dreyer I."/>
            <person name="Elias M."/>
            <person name="Engstrom E.M."/>
            <person name="Estelle M."/>
            <person name="Feng L."/>
            <person name="Finet C."/>
            <person name="Floyd S.K."/>
            <person name="Frommer W.B."/>
            <person name="Fujita T."/>
            <person name="Gramzow L."/>
            <person name="Gutensohn M."/>
            <person name="Harholt J."/>
            <person name="Hattori M."/>
            <person name="Heyl A."/>
            <person name="Hirai T."/>
            <person name="Hiwatashi Y."/>
            <person name="Ishikawa M."/>
            <person name="Iwata M."/>
            <person name="Karol K.G."/>
            <person name="Koehler B."/>
            <person name="Kolukisaoglu U."/>
            <person name="Kubo M."/>
            <person name="Kurata T."/>
            <person name="Lalonde S."/>
            <person name="Li K."/>
            <person name="Li Y."/>
            <person name="Litt A."/>
            <person name="Lyons E."/>
            <person name="Manning G."/>
            <person name="Maruyama T."/>
            <person name="Michael T.P."/>
            <person name="Mikami K."/>
            <person name="Miyazaki S."/>
            <person name="Morinaga S."/>
            <person name="Murata T."/>
            <person name="Mueller-Roeber B."/>
            <person name="Nelson D.R."/>
            <person name="Obara M."/>
            <person name="Oguri Y."/>
            <person name="Olmstead R.G."/>
            <person name="Onodera N."/>
            <person name="Petersen B.L."/>
            <person name="Pils B."/>
            <person name="Prigge M."/>
            <person name="Rensing S.A."/>
            <person name="Riano-Pachon D.M."/>
            <person name="Roberts A.W."/>
            <person name="Sato Y."/>
            <person name="Scheller H.V."/>
            <person name="Schulz B."/>
            <person name="Schulz C."/>
            <person name="Shakirov E.V."/>
            <person name="Shibagaki N."/>
            <person name="Shinohara N."/>
            <person name="Shippen D.E."/>
            <person name="Soerensen I."/>
            <person name="Sotooka R."/>
            <person name="Sugimoto N."/>
            <person name="Sugita M."/>
            <person name="Sumikawa N."/>
            <person name="Tanurdzic M."/>
            <person name="Theissen G."/>
            <person name="Ulvskov P."/>
            <person name="Wakazuki S."/>
            <person name="Weng J.K."/>
            <person name="Willats W.W."/>
            <person name="Wipf D."/>
            <person name="Wolf P.G."/>
            <person name="Yang L."/>
            <person name="Zimmer A.D."/>
            <person name="Zhu Q."/>
            <person name="Mitros T."/>
            <person name="Hellsten U."/>
            <person name="Loque D."/>
            <person name="Otillar R."/>
            <person name="Salamov A."/>
            <person name="Schmutz J."/>
            <person name="Shapiro H."/>
            <person name="Lindquist E."/>
            <person name="Lucas S."/>
            <person name="Rokhsar D."/>
            <person name="Grigoriev I.V."/>
        </authorList>
    </citation>
    <scope>NUCLEOTIDE SEQUENCE [LARGE SCALE GENOMIC DNA]</scope>
</reference>
<dbReference type="PANTHER" id="PTHR47926">
    <property type="entry name" value="PENTATRICOPEPTIDE REPEAT-CONTAINING PROTEIN"/>
    <property type="match status" value="1"/>
</dbReference>
<proteinExistence type="predicted"/>
<dbReference type="KEGG" id="smo:SELMODRAFT_72031"/>
<dbReference type="Proteomes" id="UP000001514">
    <property type="component" value="Unassembled WGS sequence"/>
</dbReference>
<dbReference type="NCBIfam" id="TIGR00756">
    <property type="entry name" value="PPR"/>
    <property type="match status" value="2"/>
</dbReference>
<evidence type="ECO:0000313" key="4">
    <source>
        <dbReference type="Proteomes" id="UP000001514"/>
    </source>
</evidence>
<dbReference type="GO" id="GO:0003723">
    <property type="term" value="F:RNA binding"/>
    <property type="evidence" value="ECO:0007669"/>
    <property type="project" value="InterPro"/>
</dbReference>
<dbReference type="PROSITE" id="PS51375">
    <property type="entry name" value="PPR"/>
    <property type="match status" value="1"/>
</dbReference>
<keyword evidence="1" id="KW-0677">Repeat</keyword>
<sequence length="138" mass="15388">NVLTWSSLMSAYAQAGQMPQAENLFEHMPERNLVSWSTMISGFAENGNLENARCCFDSMPEHTQAAPGGLPERARPQTHIGRVPQCCAFFRSMQQDFGVAPLAEHFLCVVDLLGKAGHLERAEELVEIMPYVPHAKTW</sequence>
<evidence type="ECO:0008006" key="5">
    <source>
        <dbReference type="Google" id="ProtNLM"/>
    </source>
</evidence>
<dbReference type="InterPro" id="IPR002885">
    <property type="entry name" value="PPR_rpt"/>
</dbReference>
<gene>
    <name evidence="3" type="ORF">SELMODRAFT_72031</name>
</gene>
<keyword evidence="4" id="KW-1185">Reference proteome</keyword>
<dbReference type="InParanoid" id="D8R5C5"/>
<dbReference type="Gene3D" id="1.25.40.10">
    <property type="entry name" value="Tetratricopeptide repeat domain"/>
    <property type="match status" value="2"/>
</dbReference>
<dbReference type="Pfam" id="PF01535">
    <property type="entry name" value="PPR"/>
    <property type="match status" value="3"/>
</dbReference>
<dbReference type="OMA" id="ENARCCF"/>
<dbReference type="Gramene" id="EFJ32820">
    <property type="protein sequence ID" value="EFJ32820"/>
    <property type="gene ID" value="SELMODRAFT_72031"/>
</dbReference>
<organism evidence="4">
    <name type="scientific">Selaginella moellendorffii</name>
    <name type="common">Spikemoss</name>
    <dbReference type="NCBI Taxonomy" id="88036"/>
    <lineage>
        <taxon>Eukaryota</taxon>
        <taxon>Viridiplantae</taxon>
        <taxon>Streptophyta</taxon>
        <taxon>Embryophyta</taxon>
        <taxon>Tracheophyta</taxon>
        <taxon>Lycopodiopsida</taxon>
        <taxon>Selaginellales</taxon>
        <taxon>Selaginellaceae</taxon>
        <taxon>Selaginella</taxon>
    </lineage>
</organism>
<feature type="non-terminal residue" evidence="3">
    <location>
        <position position="1"/>
    </location>
</feature>